<evidence type="ECO:0000256" key="1">
    <source>
        <dbReference type="SAM" id="MobiDB-lite"/>
    </source>
</evidence>
<accession>A0ABY8AN55</accession>
<dbReference type="InterPro" id="IPR002347">
    <property type="entry name" value="SDR_fam"/>
</dbReference>
<sequence>MQRPAEPAEVADVTAFLASSDARFVNGALIPVDGGLGASNGQPRLFRTPTRGSRRGTWTGGAGTRSASVALGGGGRTARRKATREFEHSGVGTMPWPARTRSGSPTARRSRARVPKIRTIPGPTLSQRPSKPPLQQVSTVMSAVPPTDEKPSL</sequence>
<evidence type="ECO:0000313" key="3">
    <source>
        <dbReference type="Proteomes" id="UP001218629"/>
    </source>
</evidence>
<proteinExistence type="predicted"/>
<reference evidence="2 3" key="1">
    <citation type="submission" date="2022-03" db="EMBL/GenBank/DDBJ databases">
        <title>Streptomyces yunnanensis P86,complete genome.</title>
        <authorList>
            <person name="Chen S."/>
            <person name="Zhang Q."/>
        </authorList>
    </citation>
    <scope>NUCLEOTIDE SEQUENCE [LARGE SCALE GENOMIC DNA]</scope>
    <source>
        <strain evidence="2 3">P86</strain>
    </source>
</reference>
<dbReference type="Proteomes" id="UP001218629">
    <property type="component" value="Chromosome"/>
</dbReference>
<feature type="compositionally biased region" description="Low complexity" evidence="1">
    <location>
        <begin position="47"/>
        <end position="57"/>
    </location>
</feature>
<dbReference type="EMBL" id="CP095749">
    <property type="protein sequence ID" value="WEB45584.1"/>
    <property type="molecule type" value="Genomic_DNA"/>
</dbReference>
<protein>
    <submittedName>
        <fullName evidence="2">SDR family oxidoreductase</fullName>
    </submittedName>
</protein>
<keyword evidence="3" id="KW-1185">Reference proteome</keyword>
<organism evidence="2 3">
    <name type="scientific">Streptomyces yunnanensis</name>
    <dbReference type="NCBI Taxonomy" id="156453"/>
    <lineage>
        <taxon>Bacteria</taxon>
        <taxon>Bacillati</taxon>
        <taxon>Actinomycetota</taxon>
        <taxon>Actinomycetes</taxon>
        <taxon>Kitasatosporales</taxon>
        <taxon>Streptomycetaceae</taxon>
        <taxon>Streptomyces</taxon>
    </lineage>
</organism>
<dbReference type="InterPro" id="IPR036291">
    <property type="entry name" value="NAD(P)-bd_dom_sf"/>
</dbReference>
<dbReference type="SUPFAM" id="SSF51735">
    <property type="entry name" value="NAD(P)-binding Rossmann-fold domains"/>
    <property type="match status" value="1"/>
</dbReference>
<evidence type="ECO:0000313" key="2">
    <source>
        <dbReference type="EMBL" id="WEB45584.1"/>
    </source>
</evidence>
<dbReference type="Gene3D" id="3.40.50.720">
    <property type="entry name" value="NAD(P)-binding Rossmann-like Domain"/>
    <property type="match status" value="1"/>
</dbReference>
<gene>
    <name evidence="2" type="ORF">MOV08_06525</name>
</gene>
<feature type="region of interest" description="Disordered" evidence="1">
    <location>
        <begin position="33"/>
        <end position="153"/>
    </location>
</feature>
<name>A0ABY8AN55_9ACTN</name>
<feature type="compositionally biased region" description="Polar residues" evidence="1">
    <location>
        <begin position="124"/>
        <end position="141"/>
    </location>
</feature>
<dbReference type="Pfam" id="PF13561">
    <property type="entry name" value="adh_short_C2"/>
    <property type="match status" value="1"/>
</dbReference>